<dbReference type="Pfam" id="PF08241">
    <property type="entry name" value="Methyltransf_11"/>
    <property type="match status" value="1"/>
</dbReference>
<dbReference type="InterPro" id="IPR013216">
    <property type="entry name" value="Methyltransf_11"/>
</dbReference>
<gene>
    <name evidence="2" type="ORF">GCM10009544_47640</name>
</gene>
<evidence type="ECO:0000259" key="1">
    <source>
        <dbReference type="Pfam" id="PF08241"/>
    </source>
</evidence>
<keyword evidence="3" id="KW-1185">Reference proteome</keyword>
<evidence type="ECO:0000313" key="2">
    <source>
        <dbReference type="EMBL" id="GAA0480149.1"/>
    </source>
</evidence>
<dbReference type="CDD" id="cd02440">
    <property type="entry name" value="AdoMet_MTases"/>
    <property type="match status" value="1"/>
</dbReference>
<sequence length="200" mass="21680">MTTDEIDNPAAYWGRLWASGRRYSPLTDAETALLAQYTGPGRGRLALDIGCGDGALTHHLAGLGYEVTGLDCTPVAPALAEPTAGPVQYCCADIEATQPPPLPQRAFALITARLLFAFIKDKPSFLDRVRSLLDSGGVFWVVTPMADRLPPEHASIGITGLDEELLTRRWGTVRATDLGTLRCYALRAWSADDTETRGHR</sequence>
<accession>A0ABP3KHQ1</accession>
<feature type="domain" description="Methyltransferase type 11" evidence="1">
    <location>
        <begin position="47"/>
        <end position="140"/>
    </location>
</feature>
<reference evidence="3" key="1">
    <citation type="journal article" date="2019" name="Int. J. Syst. Evol. Microbiol.">
        <title>The Global Catalogue of Microorganisms (GCM) 10K type strain sequencing project: providing services to taxonomists for standard genome sequencing and annotation.</title>
        <authorList>
            <consortium name="The Broad Institute Genomics Platform"/>
            <consortium name="The Broad Institute Genome Sequencing Center for Infectious Disease"/>
            <person name="Wu L."/>
            <person name="Ma J."/>
        </authorList>
    </citation>
    <scope>NUCLEOTIDE SEQUENCE [LARGE SCALE GENOMIC DNA]</scope>
    <source>
        <strain evidence="3">JCM 10649</strain>
    </source>
</reference>
<name>A0ABP3KHQ1_9ACTN</name>
<dbReference type="Gene3D" id="3.40.50.150">
    <property type="entry name" value="Vaccinia Virus protein VP39"/>
    <property type="match status" value="1"/>
</dbReference>
<dbReference type="RefSeq" id="WP_344094210.1">
    <property type="nucleotide sequence ID" value="NZ_BAAAHB010000065.1"/>
</dbReference>
<dbReference type="Proteomes" id="UP001499895">
    <property type="component" value="Unassembled WGS sequence"/>
</dbReference>
<dbReference type="EMBL" id="BAAAHB010000065">
    <property type="protein sequence ID" value="GAA0480149.1"/>
    <property type="molecule type" value="Genomic_DNA"/>
</dbReference>
<organism evidence="2 3">
    <name type="scientific">Streptomyces stramineus</name>
    <dbReference type="NCBI Taxonomy" id="173861"/>
    <lineage>
        <taxon>Bacteria</taxon>
        <taxon>Bacillati</taxon>
        <taxon>Actinomycetota</taxon>
        <taxon>Actinomycetes</taxon>
        <taxon>Kitasatosporales</taxon>
        <taxon>Streptomycetaceae</taxon>
        <taxon>Streptomyces</taxon>
    </lineage>
</organism>
<comment type="caution">
    <text evidence="2">The sequence shown here is derived from an EMBL/GenBank/DDBJ whole genome shotgun (WGS) entry which is preliminary data.</text>
</comment>
<dbReference type="InterPro" id="IPR029063">
    <property type="entry name" value="SAM-dependent_MTases_sf"/>
</dbReference>
<dbReference type="SUPFAM" id="SSF53335">
    <property type="entry name" value="S-adenosyl-L-methionine-dependent methyltransferases"/>
    <property type="match status" value="1"/>
</dbReference>
<dbReference type="PANTHER" id="PTHR43861">
    <property type="entry name" value="TRANS-ACONITATE 2-METHYLTRANSFERASE-RELATED"/>
    <property type="match status" value="1"/>
</dbReference>
<protein>
    <recommendedName>
        <fullName evidence="1">Methyltransferase type 11 domain-containing protein</fullName>
    </recommendedName>
</protein>
<proteinExistence type="predicted"/>
<evidence type="ECO:0000313" key="3">
    <source>
        <dbReference type="Proteomes" id="UP001499895"/>
    </source>
</evidence>